<keyword evidence="4" id="KW-0812">Transmembrane</keyword>
<dbReference type="PANTHER" id="PTHR46214:SF16">
    <property type="entry name" value="OS10G0481450 PROTEIN"/>
    <property type="match status" value="1"/>
</dbReference>
<dbReference type="PROSITE" id="PS51292">
    <property type="entry name" value="ZF_RING_CH"/>
    <property type="match status" value="1"/>
</dbReference>
<feature type="transmembrane region" description="Helical" evidence="4">
    <location>
        <begin position="163"/>
        <end position="183"/>
    </location>
</feature>
<dbReference type="AlphaFoldDB" id="A0ABD1ZRA2"/>
<dbReference type="InterPro" id="IPR013083">
    <property type="entry name" value="Znf_RING/FYVE/PHD"/>
</dbReference>
<dbReference type="EMBL" id="JBHFFA010000001">
    <property type="protein sequence ID" value="KAL2653969.1"/>
    <property type="molecule type" value="Genomic_DNA"/>
</dbReference>
<evidence type="ECO:0000256" key="4">
    <source>
        <dbReference type="SAM" id="Phobius"/>
    </source>
</evidence>
<keyword evidence="4" id="KW-1133">Transmembrane helix</keyword>
<dbReference type="SMART" id="SM00744">
    <property type="entry name" value="RINGv"/>
    <property type="match status" value="1"/>
</dbReference>
<keyword evidence="3" id="KW-0862">Zinc</keyword>
<name>A0ABD1ZRA2_9MARC</name>
<dbReference type="PANTHER" id="PTHR46214">
    <property type="entry name" value="ZINC FINGER, RING-CH-TYPE"/>
    <property type="match status" value="1"/>
</dbReference>
<organism evidence="6 7">
    <name type="scientific">Riccia fluitans</name>
    <dbReference type="NCBI Taxonomy" id="41844"/>
    <lineage>
        <taxon>Eukaryota</taxon>
        <taxon>Viridiplantae</taxon>
        <taxon>Streptophyta</taxon>
        <taxon>Embryophyta</taxon>
        <taxon>Marchantiophyta</taxon>
        <taxon>Marchantiopsida</taxon>
        <taxon>Marchantiidae</taxon>
        <taxon>Marchantiales</taxon>
        <taxon>Ricciaceae</taxon>
        <taxon>Riccia</taxon>
    </lineage>
</organism>
<dbReference type="Gene3D" id="3.30.40.10">
    <property type="entry name" value="Zinc/RING finger domain, C3HC4 (zinc finger)"/>
    <property type="match status" value="1"/>
</dbReference>
<evidence type="ECO:0000313" key="6">
    <source>
        <dbReference type="EMBL" id="KAL2653969.1"/>
    </source>
</evidence>
<dbReference type="Pfam" id="PF12906">
    <property type="entry name" value="RINGv"/>
    <property type="match status" value="1"/>
</dbReference>
<keyword evidence="7" id="KW-1185">Reference proteome</keyword>
<dbReference type="GO" id="GO:0008270">
    <property type="term" value="F:zinc ion binding"/>
    <property type="evidence" value="ECO:0007669"/>
    <property type="project" value="UniProtKB-KW"/>
</dbReference>
<keyword evidence="1" id="KW-0479">Metal-binding</keyword>
<dbReference type="SUPFAM" id="SSF57850">
    <property type="entry name" value="RING/U-box"/>
    <property type="match status" value="1"/>
</dbReference>
<protein>
    <recommendedName>
        <fullName evidence="5">RING-CH-type domain-containing protein</fullName>
    </recommendedName>
</protein>
<feature type="transmembrane region" description="Helical" evidence="4">
    <location>
        <begin position="130"/>
        <end position="151"/>
    </location>
</feature>
<evidence type="ECO:0000256" key="3">
    <source>
        <dbReference type="ARBA" id="ARBA00022833"/>
    </source>
</evidence>
<comment type="caution">
    <text evidence="6">The sequence shown here is derived from an EMBL/GenBank/DDBJ whole genome shotgun (WGS) entry which is preliminary data.</text>
</comment>
<dbReference type="Proteomes" id="UP001605036">
    <property type="component" value="Unassembled WGS sequence"/>
</dbReference>
<evidence type="ECO:0000313" key="7">
    <source>
        <dbReference type="Proteomes" id="UP001605036"/>
    </source>
</evidence>
<keyword evidence="4" id="KW-0472">Membrane</keyword>
<sequence length="222" mass="25101">MDRFEGGADGGRRSDSHVIDIDVAKDDRELDSCETNPSTLIDENSVGNLCRICQLHSEEALVVLGCHCRGELAKAHETCMERWFGSKGTNNCEICREVATNVPRHVLTMPSRRRDFWVWRLGRVPAVRTWIMRAVIEVVGTLLGLSVVLFLDRIVLRGYTMNIRVLVGTLSAVVVIATFRIILEIYHRCIMQRNLRRILGEVPQRPMESQQELSTTSVAVGR</sequence>
<accession>A0ABD1ZRA2</accession>
<keyword evidence="2" id="KW-0863">Zinc-finger</keyword>
<evidence type="ECO:0000256" key="1">
    <source>
        <dbReference type="ARBA" id="ARBA00022723"/>
    </source>
</evidence>
<gene>
    <name evidence="6" type="ORF">R1flu_022097</name>
</gene>
<dbReference type="InterPro" id="IPR011016">
    <property type="entry name" value="Znf_RING-CH"/>
</dbReference>
<evidence type="ECO:0000256" key="2">
    <source>
        <dbReference type="ARBA" id="ARBA00022771"/>
    </source>
</evidence>
<feature type="domain" description="RING-CH-type" evidence="5">
    <location>
        <begin position="42"/>
        <end position="102"/>
    </location>
</feature>
<reference evidence="6 7" key="1">
    <citation type="submission" date="2024-09" db="EMBL/GenBank/DDBJ databases">
        <title>Chromosome-scale assembly of Riccia fluitans.</title>
        <authorList>
            <person name="Paukszto L."/>
            <person name="Sawicki J."/>
            <person name="Karawczyk K."/>
            <person name="Piernik-Szablinska J."/>
            <person name="Szczecinska M."/>
            <person name="Mazdziarz M."/>
        </authorList>
    </citation>
    <scope>NUCLEOTIDE SEQUENCE [LARGE SCALE GENOMIC DNA]</scope>
    <source>
        <strain evidence="6">Rf_01</strain>
        <tissue evidence="6">Aerial parts of the thallus</tissue>
    </source>
</reference>
<evidence type="ECO:0000259" key="5">
    <source>
        <dbReference type="PROSITE" id="PS51292"/>
    </source>
</evidence>
<proteinExistence type="predicted"/>